<keyword evidence="2 6" id="KW-0963">Cytoplasm</keyword>
<evidence type="ECO:0000256" key="7">
    <source>
        <dbReference type="PIRNR" id="PIRNR016262"/>
    </source>
</evidence>
<evidence type="ECO:0000256" key="10">
    <source>
        <dbReference type="PIRSR" id="PIRSR016262-3"/>
    </source>
</evidence>
<dbReference type="AlphaFoldDB" id="A0A2V3PLZ2"/>
<comment type="catalytic activity">
    <reaction evidence="6 7">
        <text>octanoyl-[ACP] + L-lysyl-[protein] = N(6)-octanoyl-L-lysyl-[protein] + holo-[ACP] + H(+)</text>
        <dbReference type="Rhea" id="RHEA:17665"/>
        <dbReference type="Rhea" id="RHEA-COMP:9636"/>
        <dbReference type="Rhea" id="RHEA-COMP:9685"/>
        <dbReference type="Rhea" id="RHEA-COMP:9752"/>
        <dbReference type="Rhea" id="RHEA-COMP:9928"/>
        <dbReference type="ChEBI" id="CHEBI:15378"/>
        <dbReference type="ChEBI" id="CHEBI:29969"/>
        <dbReference type="ChEBI" id="CHEBI:64479"/>
        <dbReference type="ChEBI" id="CHEBI:78463"/>
        <dbReference type="ChEBI" id="CHEBI:78809"/>
        <dbReference type="EC" id="2.3.1.181"/>
    </reaction>
</comment>
<dbReference type="Pfam" id="PF21948">
    <property type="entry name" value="LplA-B_cat"/>
    <property type="match status" value="1"/>
</dbReference>
<dbReference type="GO" id="GO:0005737">
    <property type="term" value="C:cytoplasm"/>
    <property type="evidence" value="ECO:0007669"/>
    <property type="project" value="UniProtKB-SubCell"/>
</dbReference>
<dbReference type="NCBIfam" id="NF010925">
    <property type="entry name" value="PRK14345.1"/>
    <property type="match status" value="1"/>
</dbReference>
<dbReference type="RefSeq" id="WP_110311982.1">
    <property type="nucleotide sequence ID" value="NZ_QICL01000028.1"/>
</dbReference>
<comment type="similarity">
    <text evidence="6 7">Belongs to the LipB family.</text>
</comment>
<dbReference type="GO" id="GO:0033819">
    <property type="term" value="F:lipoyl(octanoyl) transferase activity"/>
    <property type="evidence" value="ECO:0007669"/>
    <property type="project" value="UniProtKB-EC"/>
</dbReference>
<dbReference type="UniPathway" id="UPA00538">
    <property type="reaction ID" value="UER00592"/>
</dbReference>
<comment type="function">
    <text evidence="5 6 7">Catalyzes the transfer of endogenously produced octanoic acid from octanoyl-acyl-carrier-protein onto the lipoyl domains of lipoate-dependent enzymes. Lipoyl-ACP can also act as a substrate although octanoyl-ACP is likely to be the physiological substrate.</text>
</comment>
<dbReference type="EC" id="2.3.1.181" evidence="6 7"/>
<dbReference type="CDD" id="cd16444">
    <property type="entry name" value="LipB"/>
    <property type="match status" value="1"/>
</dbReference>
<dbReference type="Proteomes" id="UP000247973">
    <property type="component" value="Unassembled WGS sequence"/>
</dbReference>
<organism evidence="12 13">
    <name type="scientific">Dysgonomonas alginatilytica</name>
    <dbReference type="NCBI Taxonomy" id="1605892"/>
    <lineage>
        <taxon>Bacteria</taxon>
        <taxon>Pseudomonadati</taxon>
        <taxon>Bacteroidota</taxon>
        <taxon>Bacteroidia</taxon>
        <taxon>Bacteroidales</taxon>
        <taxon>Dysgonomonadaceae</taxon>
        <taxon>Dysgonomonas</taxon>
    </lineage>
</organism>
<feature type="binding site" evidence="6 9">
    <location>
        <begin position="155"/>
        <end position="157"/>
    </location>
    <ligand>
        <name>substrate</name>
    </ligand>
</feature>
<keyword evidence="3 6" id="KW-0808">Transferase</keyword>
<evidence type="ECO:0000256" key="1">
    <source>
        <dbReference type="ARBA" id="ARBA00004821"/>
    </source>
</evidence>
<comment type="pathway">
    <text evidence="1 6 7">Protein modification; protein lipoylation via endogenous pathway; protein N(6)-(lipoyl)lysine from octanoyl-[acyl-carrier-protein]: step 1/2.</text>
</comment>
<dbReference type="EMBL" id="QICL01000028">
    <property type="protein sequence ID" value="PXV60919.1"/>
    <property type="molecule type" value="Genomic_DNA"/>
</dbReference>
<reference evidence="12 13" key="1">
    <citation type="submission" date="2018-03" db="EMBL/GenBank/DDBJ databases">
        <title>Genomic Encyclopedia of Archaeal and Bacterial Type Strains, Phase II (KMG-II): from individual species to whole genera.</title>
        <authorList>
            <person name="Goeker M."/>
        </authorList>
    </citation>
    <scope>NUCLEOTIDE SEQUENCE [LARGE SCALE GENOMIC DNA]</scope>
    <source>
        <strain evidence="12 13">DSM 100214</strain>
    </source>
</reference>
<dbReference type="PROSITE" id="PS01313">
    <property type="entry name" value="LIPB"/>
    <property type="match status" value="1"/>
</dbReference>
<sequence>MKFTDWGIIDYKEAWDKQNEIFTHLISIKNTPDYLKNKDELQQIIFCEHPHVYTLGRNGNEGNMLIQEDRLAALGATYYKTDRGGDITYHGYGQIVVYPIVDLDALGLSLKQYVCNLEEAVIQTLAHYNIKAGRADGATGVWFDYNTSTARKICAIGVRASRYVTMHGLAFNVSTDLSYYNHINPCGFVDKGVTSLEKEIGKSVNIEEVKNTLKKELIKLLHT</sequence>
<evidence type="ECO:0000256" key="8">
    <source>
        <dbReference type="PIRSR" id="PIRSR016262-1"/>
    </source>
</evidence>
<evidence type="ECO:0000256" key="4">
    <source>
        <dbReference type="ARBA" id="ARBA00023315"/>
    </source>
</evidence>
<evidence type="ECO:0000313" key="12">
    <source>
        <dbReference type="EMBL" id="PXV60919.1"/>
    </source>
</evidence>
<name>A0A2V3PLZ2_9BACT</name>
<gene>
    <name evidence="6" type="primary">lipB</name>
    <name evidence="12" type="ORF">CLV62_1286</name>
</gene>
<feature type="active site" description="Acyl-thioester intermediate" evidence="6 8">
    <location>
        <position position="186"/>
    </location>
</feature>
<proteinExistence type="inferred from homology"/>
<dbReference type="HAMAP" id="MF_00013">
    <property type="entry name" value="LipB"/>
    <property type="match status" value="1"/>
</dbReference>
<evidence type="ECO:0000259" key="11">
    <source>
        <dbReference type="PROSITE" id="PS51733"/>
    </source>
</evidence>
<feature type="domain" description="BPL/LPL catalytic" evidence="11">
    <location>
        <begin position="38"/>
        <end position="223"/>
    </location>
</feature>
<comment type="caution">
    <text evidence="12">The sequence shown here is derived from an EMBL/GenBank/DDBJ whole genome shotgun (WGS) entry which is preliminary data.</text>
</comment>
<evidence type="ECO:0000256" key="3">
    <source>
        <dbReference type="ARBA" id="ARBA00022679"/>
    </source>
</evidence>
<keyword evidence="4 6" id="KW-0012">Acyltransferase</keyword>
<dbReference type="InterPro" id="IPR004143">
    <property type="entry name" value="BPL_LPL_catalytic"/>
</dbReference>
<evidence type="ECO:0000313" key="13">
    <source>
        <dbReference type="Proteomes" id="UP000247973"/>
    </source>
</evidence>
<keyword evidence="13" id="KW-1185">Reference proteome</keyword>
<dbReference type="Gene3D" id="3.30.930.10">
    <property type="entry name" value="Bira Bifunctional Protein, Domain 2"/>
    <property type="match status" value="1"/>
</dbReference>
<dbReference type="InterPro" id="IPR020605">
    <property type="entry name" value="Octanoyltransferase_CS"/>
</dbReference>
<evidence type="ECO:0000256" key="2">
    <source>
        <dbReference type="ARBA" id="ARBA00022490"/>
    </source>
</evidence>
<feature type="site" description="Lowers pKa of active site Cys" evidence="6 10">
    <location>
        <position position="152"/>
    </location>
</feature>
<dbReference type="GO" id="GO:0009249">
    <property type="term" value="P:protein lipoylation"/>
    <property type="evidence" value="ECO:0007669"/>
    <property type="project" value="InterPro"/>
</dbReference>
<dbReference type="PROSITE" id="PS51733">
    <property type="entry name" value="BPL_LPL_CATALYTIC"/>
    <property type="match status" value="1"/>
</dbReference>
<dbReference type="PANTHER" id="PTHR10993:SF12">
    <property type="entry name" value="OCTANOYLTRANSFERASE"/>
    <property type="match status" value="1"/>
</dbReference>
<dbReference type="PANTHER" id="PTHR10993">
    <property type="entry name" value="OCTANOYLTRANSFERASE"/>
    <property type="match status" value="1"/>
</dbReference>
<dbReference type="PIRSF" id="PIRSF016262">
    <property type="entry name" value="LPLase"/>
    <property type="match status" value="1"/>
</dbReference>
<comment type="miscellaneous">
    <text evidence="6">In the reaction, the free carboxyl group of octanoic acid is attached via an amide linkage to the epsilon-amino group of a specific lysine residue of lipoyl domains of lipoate-dependent enzymes.</text>
</comment>
<dbReference type="InterPro" id="IPR045864">
    <property type="entry name" value="aa-tRNA-synth_II/BPL/LPL"/>
</dbReference>
<dbReference type="SUPFAM" id="SSF55681">
    <property type="entry name" value="Class II aaRS and biotin synthetases"/>
    <property type="match status" value="1"/>
</dbReference>
<protein>
    <recommendedName>
        <fullName evidence="6 7">Octanoyltransferase</fullName>
        <ecNumber evidence="6 7">2.3.1.181</ecNumber>
    </recommendedName>
    <alternativeName>
        <fullName evidence="6">Lipoate-protein ligase B</fullName>
    </alternativeName>
    <alternativeName>
        <fullName evidence="6">Lipoyl/octanoyl transferase</fullName>
    </alternativeName>
    <alternativeName>
        <fullName evidence="6">Octanoyl-[acyl-carrier-protein]-protein N-octanoyltransferase</fullName>
    </alternativeName>
</protein>
<accession>A0A2V3PLZ2</accession>
<dbReference type="FunFam" id="3.30.930.10:FF:000035">
    <property type="entry name" value="Putative lipoyltransferase 2, mitochondrial"/>
    <property type="match status" value="1"/>
</dbReference>
<comment type="subcellular location">
    <subcellularLocation>
        <location evidence="6">Cytoplasm</location>
    </subcellularLocation>
</comment>
<evidence type="ECO:0000256" key="6">
    <source>
        <dbReference type="HAMAP-Rule" id="MF_00013"/>
    </source>
</evidence>
<dbReference type="NCBIfam" id="TIGR00214">
    <property type="entry name" value="lipB"/>
    <property type="match status" value="1"/>
</dbReference>
<dbReference type="InterPro" id="IPR000544">
    <property type="entry name" value="Octanoyltransferase"/>
</dbReference>
<feature type="binding site" evidence="6 9">
    <location>
        <begin position="168"/>
        <end position="170"/>
    </location>
    <ligand>
        <name>substrate</name>
    </ligand>
</feature>
<evidence type="ECO:0000256" key="9">
    <source>
        <dbReference type="PIRSR" id="PIRSR016262-2"/>
    </source>
</evidence>
<dbReference type="OrthoDB" id="9781189at2"/>
<evidence type="ECO:0000256" key="5">
    <source>
        <dbReference type="ARBA" id="ARBA00024732"/>
    </source>
</evidence>
<feature type="binding site" evidence="6 9">
    <location>
        <begin position="83"/>
        <end position="90"/>
    </location>
    <ligand>
        <name>substrate</name>
    </ligand>
</feature>